<dbReference type="KEGG" id="nva:G3M78_05140"/>
<organism evidence="2 3">
    <name type="scientific">Candidatus Nitrohelix vancouverensis</name>
    <dbReference type="NCBI Taxonomy" id="2705534"/>
    <lineage>
        <taxon>Bacteria</taxon>
        <taxon>Pseudomonadati</taxon>
        <taxon>Nitrospinota/Tectimicrobiota group</taxon>
        <taxon>Nitrospinota</taxon>
        <taxon>Nitrospinia</taxon>
        <taxon>Nitrospinales</taxon>
        <taxon>Nitrospinaceae</taxon>
        <taxon>Candidatus Nitrohelix</taxon>
    </lineage>
</organism>
<sequence>MKRSILFFGFLSAILFATTASAASFHCSDYRGDRVDFRSSPEVTKIAIAGYSFGGNPVIWENDGLGAEWDSLMKQYAYYYECGRHVVGNTLRDNGHNYESWNQVSLADCWAASKLVISEGVSKEDIEALQTQLNEMEREQWARFPGPVRVLDLVKDCRI</sequence>
<evidence type="ECO:0000313" key="2">
    <source>
        <dbReference type="EMBL" id="QPJ64806.1"/>
    </source>
</evidence>
<feature type="chain" id="PRO_5033019255" evidence="1">
    <location>
        <begin position="23"/>
        <end position="159"/>
    </location>
</feature>
<keyword evidence="1" id="KW-0732">Signal</keyword>
<name>A0A7T0C1I0_9BACT</name>
<evidence type="ECO:0000256" key="1">
    <source>
        <dbReference type="SAM" id="SignalP"/>
    </source>
</evidence>
<dbReference type="AlphaFoldDB" id="A0A7T0C1I0"/>
<dbReference type="Proteomes" id="UP000594464">
    <property type="component" value="Chromosome"/>
</dbReference>
<proteinExistence type="predicted"/>
<feature type="signal peptide" evidence="1">
    <location>
        <begin position="1"/>
        <end position="22"/>
    </location>
</feature>
<gene>
    <name evidence="2" type="ORF">G3M78_05140</name>
</gene>
<dbReference type="EMBL" id="CP048620">
    <property type="protein sequence ID" value="QPJ64806.1"/>
    <property type="molecule type" value="Genomic_DNA"/>
</dbReference>
<protein>
    <submittedName>
        <fullName evidence="2">Uncharacterized protein</fullName>
    </submittedName>
</protein>
<accession>A0A7T0C1I0</accession>
<reference evidence="3" key="1">
    <citation type="submission" date="2020-02" db="EMBL/GenBank/DDBJ databases">
        <title>Genomic and physiological characterization of two novel Nitrospinaceae genera.</title>
        <authorList>
            <person name="Mueller A.J."/>
            <person name="Jung M.-Y."/>
            <person name="Strachan C.R."/>
            <person name="Herbold C.W."/>
            <person name="Kirkegaard R.H."/>
            <person name="Daims H."/>
        </authorList>
    </citation>
    <scope>NUCLEOTIDE SEQUENCE [LARGE SCALE GENOMIC DNA]</scope>
</reference>
<evidence type="ECO:0000313" key="3">
    <source>
        <dbReference type="Proteomes" id="UP000594464"/>
    </source>
</evidence>